<dbReference type="GO" id="GO:0006511">
    <property type="term" value="P:ubiquitin-dependent protein catabolic process"/>
    <property type="evidence" value="ECO:0007669"/>
    <property type="project" value="TreeGrafter"/>
</dbReference>
<evidence type="ECO:0000256" key="2">
    <source>
        <dbReference type="ARBA" id="ARBA00022771"/>
    </source>
</evidence>
<evidence type="ECO:0000313" key="7">
    <source>
        <dbReference type="EMBL" id="KAK4782575.1"/>
    </source>
</evidence>
<evidence type="ECO:0000259" key="6">
    <source>
        <dbReference type="PROSITE" id="PS50089"/>
    </source>
</evidence>
<reference evidence="7 8" key="1">
    <citation type="journal article" date="2023" name="Hortic Res">
        <title>Pangenome of water caltrop reveals structural variations and asymmetric subgenome divergence after allopolyploidization.</title>
        <authorList>
            <person name="Zhang X."/>
            <person name="Chen Y."/>
            <person name="Wang L."/>
            <person name="Yuan Y."/>
            <person name="Fang M."/>
            <person name="Shi L."/>
            <person name="Lu R."/>
            <person name="Comes H.P."/>
            <person name="Ma Y."/>
            <person name="Chen Y."/>
            <person name="Huang G."/>
            <person name="Zhou Y."/>
            <person name="Zheng Z."/>
            <person name="Qiu Y."/>
        </authorList>
    </citation>
    <scope>NUCLEOTIDE SEQUENCE [LARGE SCALE GENOMIC DNA]</scope>
    <source>
        <strain evidence="7">F231</strain>
    </source>
</reference>
<dbReference type="SMART" id="SM00184">
    <property type="entry name" value="RING"/>
    <property type="match status" value="1"/>
</dbReference>
<name>A0AAN7LK57_TRANT</name>
<dbReference type="PROSITE" id="PS50089">
    <property type="entry name" value="ZF_RING_2"/>
    <property type="match status" value="1"/>
</dbReference>
<keyword evidence="3" id="KW-0862">Zinc</keyword>
<dbReference type="InterPro" id="IPR001841">
    <property type="entry name" value="Znf_RING"/>
</dbReference>
<organism evidence="7 8">
    <name type="scientific">Trapa natans</name>
    <name type="common">Water chestnut</name>
    <dbReference type="NCBI Taxonomy" id="22666"/>
    <lineage>
        <taxon>Eukaryota</taxon>
        <taxon>Viridiplantae</taxon>
        <taxon>Streptophyta</taxon>
        <taxon>Embryophyta</taxon>
        <taxon>Tracheophyta</taxon>
        <taxon>Spermatophyta</taxon>
        <taxon>Magnoliopsida</taxon>
        <taxon>eudicotyledons</taxon>
        <taxon>Gunneridae</taxon>
        <taxon>Pentapetalae</taxon>
        <taxon>rosids</taxon>
        <taxon>malvids</taxon>
        <taxon>Myrtales</taxon>
        <taxon>Lythraceae</taxon>
        <taxon>Trapa</taxon>
    </lineage>
</organism>
<dbReference type="PANTHER" id="PTHR47094">
    <property type="entry name" value="ELFLESS, ISOFORM B"/>
    <property type="match status" value="1"/>
</dbReference>
<dbReference type="PROSITE" id="PS00518">
    <property type="entry name" value="ZF_RING_1"/>
    <property type="match status" value="1"/>
</dbReference>
<dbReference type="GO" id="GO:0140082">
    <property type="term" value="F:SUMO-ubiquitin ligase activity"/>
    <property type="evidence" value="ECO:0007669"/>
    <property type="project" value="TreeGrafter"/>
</dbReference>
<comment type="caution">
    <text evidence="7">The sequence shown here is derived from an EMBL/GenBank/DDBJ whole genome shotgun (WGS) entry which is preliminary data.</text>
</comment>
<evidence type="ECO:0000256" key="3">
    <source>
        <dbReference type="ARBA" id="ARBA00022833"/>
    </source>
</evidence>
<dbReference type="GO" id="GO:0033768">
    <property type="term" value="C:SUMO-targeted ubiquitin ligase complex"/>
    <property type="evidence" value="ECO:0007669"/>
    <property type="project" value="TreeGrafter"/>
</dbReference>
<keyword evidence="1" id="KW-0479">Metal-binding</keyword>
<dbReference type="AlphaFoldDB" id="A0AAN7LK57"/>
<dbReference type="SUPFAM" id="SSF57850">
    <property type="entry name" value="RING/U-box"/>
    <property type="match status" value="1"/>
</dbReference>
<gene>
    <name evidence="7" type="ORF">SAY86_016677</name>
</gene>
<proteinExistence type="predicted"/>
<dbReference type="Gene3D" id="3.30.40.10">
    <property type="entry name" value="Zinc/RING finger domain, C3HC4 (zinc finger)"/>
    <property type="match status" value="1"/>
</dbReference>
<evidence type="ECO:0000256" key="4">
    <source>
        <dbReference type="PROSITE-ProRule" id="PRU00175"/>
    </source>
</evidence>
<feature type="region of interest" description="Disordered" evidence="5">
    <location>
        <begin position="22"/>
        <end position="54"/>
    </location>
</feature>
<evidence type="ECO:0000256" key="5">
    <source>
        <dbReference type="SAM" id="MobiDB-lite"/>
    </source>
</evidence>
<protein>
    <recommendedName>
        <fullName evidence="6">RING-type domain-containing protein</fullName>
    </recommendedName>
</protein>
<evidence type="ECO:0000313" key="8">
    <source>
        <dbReference type="Proteomes" id="UP001346149"/>
    </source>
</evidence>
<sequence>MSTQTTRSRPIRLCCQRRRGLDLDLNSAPPSEIPEAEDITSQNTSLQRPDHHGQTQGLALIDVDAIDDDVVISSPRAFAEARNKAQRNRLRSGFVDIDSEGRVTRSGNNHNRRRRVAPNQSAVNTDLCINLETSNDAKSSAPNGPTFSCPICLGLLVNGTTTKCGHIFCKTCIKAAISAQGKCPTCRTPVVMKDLIRVFLPSARVNVLLAGHRLS</sequence>
<keyword evidence="8" id="KW-1185">Reference proteome</keyword>
<dbReference type="PANTHER" id="PTHR47094:SF1">
    <property type="entry name" value="RING-TYPE E3 UBIQUITIN TRANSFERASE"/>
    <property type="match status" value="1"/>
</dbReference>
<dbReference type="InterPro" id="IPR013083">
    <property type="entry name" value="Znf_RING/FYVE/PHD"/>
</dbReference>
<dbReference type="Proteomes" id="UP001346149">
    <property type="component" value="Unassembled WGS sequence"/>
</dbReference>
<feature type="domain" description="RING-type" evidence="6">
    <location>
        <begin position="149"/>
        <end position="187"/>
    </location>
</feature>
<dbReference type="GO" id="GO:0061630">
    <property type="term" value="F:ubiquitin protein ligase activity"/>
    <property type="evidence" value="ECO:0007669"/>
    <property type="project" value="InterPro"/>
</dbReference>
<evidence type="ECO:0000256" key="1">
    <source>
        <dbReference type="ARBA" id="ARBA00022723"/>
    </source>
</evidence>
<dbReference type="Pfam" id="PF13923">
    <property type="entry name" value="zf-C3HC4_2"/>
    <property type="match status" value="1"/>
</dbReference>
<dbReference type="GO" id="GO:0008270">
    <property type="term" value="F:zinc ion binding"/>
    <property type="evidence" value="ECO:0007669"/>
    <property type="project" value="UniProtKB-KW"/>
</dbReference>
<dbReference type="InterPro" id="IPR017907">
    <property type="entry name" value="Znf_RING_CS"/>
</dbReference>
<dbReference type="EMBL" id="JAXQNO010000016">
    <property type="protein sequence ID" value="KAK4782575.1"/>
    <property type="molecule type" value="Genomic_DNA"/>
</dbReference>
<dbReference type="InterPro" id="IPR049627">
    <property type="entry name" value="SLX8"/>
</dbReference>
<accession>A0AAN7LK57</accession>
<keyword evidence="2 4" id="KW-0863">Zinc-finger</keyword>
<dbReference type="GO" id="GO:0032183">
    <property type="term" value="F:SUMO binding"/>
    <property type="evidence" value="ECO:0007669"/>
    <property type="project" value="TreeGrafter"/>
</dbReference>